<evidence type="ECO:0000313" key="7">
    <source>
        <dbReference type="EMBL" id="REH36927.1"/>
    </source>
</evidence>
<keyword evidence="6" id="KW-0963">Cytoplasm</keyword>
<dbReference type="GO" id="GO:0005524">
    <property type="term" value="F:ATP binding"/>
    <property type="evidence" value="ECO:0007669"/>
    <property type="project" value="UniProtKB-KW"/>
</dbReference>
<comment type="caution">
    <text evidence="7">The sequence shown here is derived from an EMBL/GenBank/DDBJ whole genome shotgun (WGS) entry which is preliminary data.</text>
</comment>
<protein>
    <recommendedName>
        <fullName evidence="6">NAD kinase</fullName>
        <ecNumber evidence="6">2.7.1.23</ecNumber>
    </recommendedName>
    <alternativeName>
        <fullName evidence="6">ATP-dependent NAD kinase</fullName>
    </alternativeName>
</protein>
<dbReference type="PANTHER" id="PTHR20275:SF0">
    <property type="entry name" value="NAD KINASE"/>
    <property type="match status" value="1"/>
</dbReference>
<accession>A0A3E0H415</accession>
<comment type="caution">
    <text evidence="6">Lacks conserved residue(s) required for the propagation of feature annotation.</text>
</comment>
<dbReference type="NCBIfam" id="NF002306">
    <property type="entry name" value="PRK01231.1"/>
    <property type="match status" value="1"/>
</dbReference>
<dbReference type="InterPro" id="IPR002504">
    <property type="entry name" value="NADK"/>
</dbReference>
<dbReference type="AlphaFoldDB" id="A0A3E0H415"/>
<feature type="binding site" evidence="6">
    <location>
        <position position="174"/>
    </location>
    <ligand>
        <name>NAD(+)</name>
        <dbReference type="ChEBI" id="CHEBI:57540"/>
    </ligand>
</feature>
<dbReference type="EC" id="2.7.1.23" evidence="6"/>
<dbReference type="SUPFAM" id="SSF111331">
    <property type="entry name" value="NAD kinase/diacylglycerol kinase-like"/>
    <property type="match status" value="1"/>
</dbReference>
<dbReference type="GO" id="GO:0019674">
    <property type="term" value="P:NAD+ metabolic process"/>
    <property type="evidence" value="ECO:0007669"/>
    <property type="project" value="InterPro"/>
</dbReference>
<dbReference type="Proteomes" id="UP000256774">
    <property type="component" value="Unassembled WGS sequence"/>
</dbReference>
<dbReference type="Pfam" id="PF20143">
    <property type="entry name" value="NAD_kinase_C"/>
    <property type="match status" value="1"/>
</dbReference>
<comment type="subcellular location">
    <subcellularLocation>
        <location evidence="6">Cytoplasm</location>
    </subcellularLocation>
</comment>
<evidence type="ECO:0000256" key="6">
    <source>
        <dbReference type="HAMAP-Rule" id="MF_00361"/>
    </source>
</evidence>
<keyword evidence="4 6" id="KW-0520">NAD</keyword>
<organism evidence="7 8">
    <name type="scientific">Paraperlucidibaca baekdonensis</name>
    <dbReference type="NCBI Taxonomy" id="748120"/>
    <lineage>
        <taxon>Bacteria</taxon>
        <taxon>Pseudomonadati</taxon>
        <taxon>Pseudomonadota</taxon>
        <taxon>Gammaproteobacteria</taxon>
        <taxon>Moraxellales</taxon>
        <taxon>Moraxellaceae</taxon>
        <taxon>Paraperlucidibaca</taxon>
    </lineage>
</organism>
<dbReference type="HAMAP" id="MF_00361">
    <property type="entry name" value="NAD_kinase"/>
    <property type="match status" value="1"/>
</dbReference>
<evidence type="ECO:0000256" key="4">
    <source>
        <dbReference type="ARBA" id="ARBA00023027"/>
    </source>
</evidence>
<feature type="binding site" evidence="6">
    <location>
        <position position="157"/>
    </location>
    <ligand>
        <name>NAD(+)</name>
        <dbReference type="ChEBI" id="CHEBI:57540"/>
    </ligand>
</feature>
<evidence type="ECO:0000313" key="8">
    <source>
        <dbReference type="Proteomes" id="UP000256774"/>
    </source>
</evidence>
<comment type="catalytic activity">
    <reaction evidence="5 6">
        <text>NAD(+) + ATP = ADP + NADP(+) + H(+)</text>
        <dbReference type="Rhea" id="RHEA:18629"/>
        <dbReference type="ChEBI" id="CHEBI:15378"/>
        <dbReference type="ChEBI" id="CHEBI:30616"/>
        <dbReference type="ChEBI" id="CHEBI:57540"/>
        <dbReference type="ChEBI" id="CHEBI:58349"/>
        <dbReference type="ChEBI" id="CHEBI:456216"/>
        <dbReference type="EC" id="2.7.1.23"/>
    </reaction>
</comment>
<dbReference type="GO" id="GO:0046872">
    <property type="term" value="F:metal ion binding"/>
    <property type="evidence" value="ECO:0007669"/>
    <property type="project" value="UniProtKB-UniRule"/>
</dbReference>
<dbReference type="InterPro" id="IPR017438">
    <property type="entry name" value="ATP-NAD_kinase_N"/>
</dbReference>
<dbReference type="RefSeq" id="WP_116208867.1">
    <property type="nucleotide sequence ID" value="NZ_QUNR01000004.1"/>
</dbReference>
<dbReference type="GO" id="GO:0005737">
    <property type="term" value="C:cytoplasm"/>
    <property type="evidence" value="ECO:0007669"/>
    <property type="project" value="UniProtKB-SubCell"/>
</dbReference>
<dbReference type="Gene3D" id="2.60.200.30">
    <property type="entry name" value="Probable inorganic polyphosphate/atp-NAD kinase, domain 2"/>
    <property type="match status" value="1"/>
</dbReference>
<keyword evidence="2 6" id="KW-0418">Kinase</keyword>
<feature type="binding site" evidence="6">
    <location>
        <begin position="146"/>
        <end position="147"/>
    </location>
    <ligand>
        <name>NAD(+)</name>
        <dbReference type="ChEBI" id="CHEBI:57540"/>
    </ligand>
</feature>
<feature type="binding site" evidence="6">
    <location>
        <position position="176"/>
    </location>
    <ligand>
        <name>NAD(+)</name>
        <dbReference type="ChEBI" id="CHEBI:57540"/>
    </ligand>
</feature>
<dbReference type="InterPro" id="IPR017437">
    <property type="entry name" value="ATP-NAD_kinase_PpnK-typ_C"/>
</dbReference>
<sequence length="293" mass="31849">MDSFRNIGLMGRPGNAAVADTLGELHRYLVAQGRHVIYDEDTAAIMARDDLQICTKSQLGEACDLIIVVGGDGSLLHAGRTLARANTPVLGINRGRLGFLTDVLPSEIEQQVGAVLAGHYSEDVRFLLSASVVREGREESEMLALNDVILHTGTTVHMIEFELYIEGQFVYRLRSDGLIISTPTGSTAYALSGGGPILHPRLDAIGLVPMHPHTLSSRPIVVDGNSEIKLLVLSDIPPRISADGQPGQILQSGDWIYVRKHPFKLRLLHPPGHDFYAACRTKLGWNSHQAGID</sequence>
<keyword evidence="8" id="KW-1185">Reference proteome</keyword>
<gene>
    <name evidence="6" type="primary">nadK</name>
    <name evidence="7" type="ORF">DFR26_2067</name>
</gene>
<dbReference type="GO" id="GO:0003951">
    <property type="term" value="F:NAD+ kinase activity"/>
    <property type="evidence" value="ECO:0007669"/>
    <property type="project" value="UniProtKB-UniRule"/>
</dbReference>
<evidence type="ECO:0000256" key="5">
    <source>
        <dbReference type="ARBA" id="ARBA00047925"/>
    </source>
</evidence>
<evidence type="ECO:0000256" key="2">
    <source>
        <dbReference type="ARBA" id="ARBA00022777"/>
    </source>
</evidence>
<dbReference type="GO" id="GO:0006741">
    <property type="term" value="P:NADP+ biosynthetic process"/>
    <property type="evidence" value="ECO:0007669"/>
    <property type="project" value="UniProtKB-UniRule"/>
</dbReference>
<dbReference type="Pfam" id="PF01513">
    <property type="entry name" value="NAD_kinase"/>
    <property type="match status" value="1"/>
</dbReference>
<feature type="binding site" evidence="6">
    <location>
        <begin position="72"/>
        <end position="73"/>
    </location>
    <ligand>
        <name>NAD(+)</name>
        <dbReference type="ChEBI" id="CHEBI:57540"/>
    </ligand>
</feature>
<comment type="similarity">
    <text evidence="6">Belongs to the NAD kinase family.</text>
</comment>
<dbReference type="Gene3D" id="3.40.50.10330">
    <property type="entry name" value="Probable inorganic polyphosphate/atp-NAD kinase, domain 1"/>
    <property type="match status" value="1"/>
</dbReference>
<reference evidence="7 8" key="1">
    <citation type="submission" date="2018-08" db="EMBL/GenBank/DDBJ databases">
        <title>Genomic Encyclopedia of Type Strains, Phase IV (KMG-IV): sequencing the most valuable type-strain genomes for metagenomic binning, comparative biology and taxonomic classification.</title>
        <authorList>
            <person name="Goeker M."/>
        </authorList>
    </citation>
    <scope>NUCLEOTIDE SEQUENCE [LARGE SCALE GENOMIC DNA]</scope>
    <source>
        <strain evidence="7 8">DSM 26022</strain>
    </source>
</reference>
<feature type="binding site" evidence="6">
    <location>
        <begin position="187"/>
        <end position="192"/>
    </location>
    <ligand>
        <name>NAD(+)</name>
        <dbReference type="ChEBI" id="CHEBI:57540"/>
    </ligand>
</feature>
<evidence type="ECO:0000256" key="1">
    <source>
        <dbReference type="ARBA" id="ARBA00022679"/>
    </source>
</evidence>
<feature type="binding site" evidence="6">
    <location>
        <position position="245"/>
    </location>
    <ligand>
        <name>NAD(+)</name>
        <dbReference type="ChEBI" id="CHEBI:57540"/>
    </ligand>
</feature>
<feature type="active site" description="Proton acceptor" evidence="6">
    <location>
        <position position="72"/>
    </location>
</feature>
<dbReference type="GO" id="GO:0051287">
    <property type="term" value="F:NAD binding"/>
    <property type="evidence" value="ECO:0007669"/>
    <property type="project" value="UniProtKB-ARBA"/>
</dbReference>
<keyword evidence="6" id="KW-0547">Nucleotide-binding</keyword>
<evidence type="ECO:0000256" key="3">
    <source>
        <dbReference type="ARBA" id="ARBA00022857"/>
    </source>
</evidence>
<dbReference type="EMBL" id="QUNR01000004">
    <property type="protein sequence ID" value="REH36927.1"/>
    <property type="molecule type" value="Genomic_DNA"/>
</dbReference>
<keyword evidence="3 6" id="KW-0521">NADP</keyword>
<dbReference type="InterPro" id="IPR016064">
    <property type="entry name" value="NAD/diacylglycerol_kinase_sf"/>
</dbReference>
<comment type="function">
    <text evidence="6">Involved in the regulation of the intracellular balance of NAD and NADP, and is a key enzyme in the biosynthesis of NADP. Catalyzes specifically the phosphorylation on 2'-hydroxyl of the adenosine moiety of NAD to yield NADP.</text>
</comment>
<proteinExistence type="inferred from homology"/>
<dbReference type="PANTHER" id="PTHR20275">
    <property type="entry name" value="NAD KINASE"/>
    <property type="match status" value="1"/>
</dbReference>
<feature type="binding site" evidence="6">
    <location>
        <position position="77"/>
    </location>
    <ligand>
        <name>NAD(+)</name>
        <dbReference type="ChEBI" id="CHEBI:57540"/>
    </ligand>
</feature>
<comment type="cofactor">
    <cofactor evidence="6">
        <name>a divalent metal cation</name>
        <dbReference type="ChEBI" id="CHEBI:60240"/>
    </cofactor>
</comment>
<keyword evidence="1 6" id="KW-0808">Transferase</keyword>
<dbReference type="OrthoDB" id="9774737at2"/>
<name>A0A3E0H415_9GAMM</name>
<keyword evidence="6" id="KW-0067">ATP-binding</keyword>